<comment type="subcellular location">
    <subcellularLocation>
        <location evidence="1 10">Cell membrane</location>
        <topology evidence="1 10">Multi-pass membrane protein</topology>
    </subcellularLocation>
</comment>
<evidence type="ECO:0000256" key="5">
    <source>
        <dbReference type="ARBA" id="ARBA00022725"/>
    </source>
</evidence>
<keyword evidence="2" id="KW-1003">Cell membrane</keyword>
<gene>
    <name evidence="11" type="primary">OR29</name>
</gene>
<comment type="caution">
    <text evidence="10">Lacks conserved residue(s) required for the propagation of feature annotation.</text>
</comment>
<dbReference type="PANTHER" id="PTHR21137">
    <property type="entry name" value="ODORANT RECEPTOR"/>
    <property type="match status" value="1"/>
</dbReference>
<dbReference type="GO" id="GO:0004984">
    <property type="term" value="F:olfactory receptor activity"/>
    <property type="evidence" value="ECO:0007669"/>
    <property type="project" value="InterPro"/>
</dbReference>
<dbReference type="GO" id="GO:0007165">
    <property type="term" value="P:signal transduction"/>
    <property type="evidence" value="ECO:0007669"/>
    <property type="project" value="UniProtKB-KW"/>
</dbReference>
<feature type="transmembrane region" description="Helical" evidence="10">
    <location>
        <begin position="209"/>
        <end position="228"/>
    </location>
</feature>
<keyword evidence="3 10" id="KW-0716">Sensory transduction</keyword>
<evidence type="ECO:0000256" key="3">
    <source>
        <dbReference type="ARBA" id="ARBA00022606"/>
    </source>
</evidence>
<dbReference type="AlphaFoldDB" id="A0A0E4B430"/>
<dbReference type="PANTHER" id="PTHR21137:SF35">
    <property type="entry name" value="ODORANT RECEPTOR 19A-RELATED"/>
    <property type="match status" value="1"/>
</dbReference>
<evidence type="ECO:0000256" key="10">
    <source>
        <dbReference type="RuleBase" id="RU351113"/>
    </source>
</evidence>
<name>A0A0E4B430_OSTFU</name>
<evidence type="ECO:0000256" key="6">
    <source>
        <dbReference type="ARBA" id="ARBA00022989"/>
    </source>
</evidence>
<reference evidence="11" key="1">
    <citation type="submission" date="2014-09" db="EMBL/GenBank/DDBJ databases">
        <title>Identification of candidate odorant receptors in Asian corn borer Ostrinia furnacalis.</title>
        <authorList>
            <person name="Yang B."/>
            <person name="Ozaki K."/>
            <person name="Ishikawa Y."/>
            <person name="Matsuo T."/>
        </authorList>
    </citation>
    <scope>NUCLEOTIDE SEQUENCE</scope>
    <source>
        <tissue evidence="11">Antennae</tissue>
    </source>
</reference>
<feature type="transmembrane region" description="Helical" evidence="10">
    <location>
        <begin position="165"/>
        <end position="189"/>
    </location>
</feature>
<evidence type="ECO:0000256" key="9">
    <source>
        <dbReference type="ARBA" id="ARBA00023224"/>
    </source>
</evidence>
<dbReference type="GO" id="GO:0005549">
    <property type="term" value="F:odorant binding"/>
    <property type="evidence" value="ECO:0007669"/>
    <property type="project" value="InterPro"/>
</dbReference>
<dbReference type="GO" id="GO:0005886">
    <property type="term" value="C:plasma membrane"/>
    <property type="evidence" value="ECO:0007669"/>
    <property type="project" value="UniProtKB-SubCell"/>
</dbReference>
<proteinExistence type="evidence at transcript level"/>
<evidence type="ECO:0000256" key="2">
    <source>
        <dbReference type="ARBA" id="ARBA00022475"/>
    </source>
</evidence>
<evidence type="ECO:0000256" key="4">
    <source>
        <dbReference type="ARBA" id="ARBA00022692"/>
    </source>
</evidence>
<feature type="transmembrane region" description="Helical" evidence="10">
    <location>
        <begin position="85"/>
        <end position="103"/>
    </location>
</feature>
<organism evidence="11">
    <name type="scientific">Ostrinia furnacalis</name>
    <name type="common">Asian corn borer</name>
    <dbReference type="NCBI Taxonomy" id="93504"/>
    <lineage>
        <taxon>Eukaryota</taxon>
        <taxon>Metazoa</taxon>
        <taxon>Ecdysozoa</taxon>
        <taxon>Arthropoda</taxon>
        <taxon>Hexapoda</taxon>
        <taxon>Insecta</taxon>
        <taxon>Pterygota</taxon>
        <taxon>Neoptera</taxon>
        <taxon>Endopterygota</taxon>
        <taxon>Lepidoptera</taxon>
        <taxon>Glossata</taxon>
        <taxon>Ditrysia</taxon>
        <taxon>Pyraloidea</taxon>
        <taxon>Crambidae</taxon>
        <taxon>Pyraustinae</taxon>
        <taxon>Ostrinia</taxon>
    </lineage>
</organism>
<keyword evidence="9 10" id="KW-0807">Transducer</keyword>
<keyword evidence="6 10" id="KW-1133">Transmembrane helix</keyword>
<keyword evidence="4 10" id="KW-0812">Transmembrane</keyword>
<protein>
    <recommendedName>
        <fullName evidence="10">Odorant receptor</fullName>
    </recommendedName>
</protein>
<evidence type="ECO:0000256" key="8">
    <source>
        <dbReference type="ARBA" id="ARBA00023170"/>
    </source>
</evidence>
<dbReference type="Pfam" id="PF02949">
    <property type="entry name" value="7tm_6"/>
    <property type="match status" value="1"/>
</dbReference>
<keyword evidence="7 10" id="KW-0472">Membrane</keyword>
<accession>A0A0E4B430</accession>
<dbReference type="EMBL" id="LC002723">
    <property type="protein sequence ID" value="BAR43471.1"/>
    <property type="molecule type" value="mRNA"/>
</dbReference>
<dbReference type="InterPro" id="IPR004117">
    <property type="entry name" value="7tm6_olfct_rcpt"/>
</dbReference>
<feature type="transmembrane region" description="Helical" evidence="10">
    <location>
        <begin position="52"/>
        <end position="73"/>
    </location>
</feature>
<evidence type="ECO:0000313" key="11">
    <source>
        <dbReference type="EMBL" id="BAR43471.1"/>
    </source>
</evidence>
<keyword evidence="5 10" id="KW-0552">Olfaction</keyword>
<comment type="similarity">
    <text evidence="10">Belongs to the insect chemoreceptor superfamily. Heteromeric odorant receptor channel (TC 1.A.69) family.</text>
</comment>
<sequence length="425" mass="48312">MKWKKNKYGSRIVSTKKDNEFLQKNNLVTMITHRIKNIGLTFCVSDGIKIHWLAIFAIISFVLTQGLQIIGLFNAKDDIDKVFEYFSVMSFCGMGILKLLSLCRNHKQWKILLDNIKQLEKTQCQNETSNVEYESDGENDTFTFPSYIESYTKKFKIVSTVLSRMYGFTAIVYILSPFAEFTLLIMTGNEDYEKPHVLPGWAPFDSRSFVGYLTNVAVEIISVTYCVLVHITFDLTSIGVMIFICGQFSLIRDYSSNIGGSGASCTLSKRREDRAHHRIITCHKIHCLLMNTCDELGKQLQNILGVYFSVATLTLCSVAVRLNSELSRMELASLLQFMCATLTQLYLFCHFGHNVLHQSSIGMGDGPFGAAYWCLSPRIRQELVILGMGMMMPRYFKAGPFISVDLPSFVQVLRTAYSYYAVIRK</sequence>
<keyword evidence="8 10" id="KW-0675">Receptor</keyword>
<evidence type="ECO:0000256" key="1">
    <source>
        <dbReference type="ARBA" id="ARBA00004651"/>
    </source>
</evidence>
<evidence type="ECO:0000256" key="7">
    <source>
        <dbReference type="ARBA" id="ARBA00023136"/>
    </source>
</evidence>